<dbReference type="Proteomes" id="UP000638313">
    <property type="component" value="Unassembled WGS sequence"/>
</dbReference>
<gene>
    <name evidence="1" type="ORF">GCM10010218_13390</name>
</gene>
<accession>A0A919AZ58</accession>
<evidence type="ECO:0000313" key="1">
    <source>
        <dbReference type="EMBL" id="GHF33619.1"/>
    </source>
</evidence>
<evidence type="ECO:0000313" key="2">
    <source>
        <dbReference type="Proteomes" id="UP000638313"/>
    </source>
</evidence>
<organism evidence="1 2">
    <name type="scientific">Streptomyces mashuensis</name>
    <dbReference type="NCBI Taxonomy" id="33904"/>
    <lineage>
        <taxon>Bacteria</taxon>
        <taxon>Bacillati</taxon>
        <taxon>Actinomycetota</taxon>
        <taxon>Actinomycetes</taxon>
        <taxon>Kitasatosporales</taxon>
        <taxon>Streptomycetaceae</taxon>
        <taxon>Streptomyces</taxon>
    </lineage>
</organism>
<reference evidence="1" key="1">
    <citation type="journal article" date="2014" name="Int. J. Syst. Evol. Microbiol.">
        <title>Complete genome sequence of Corynebacterium casei LMG S-19264T (=DSM 44701T), isolated from a smear-ripened cheese.</title>
        <authorList>
            <consortium name="US DOE Joint Genome Institute (JGI-PGF)"/>
            <person name="Walter F."/>
            <person name="Albersmeier A."/>
            <person name="Kalinowski J."/>
            <person name="Ruckert C."/>
        </authorList>
    </citation>
    <scope>NUCLEOTIDE SEQUENCE</scope>
    <source>
        <strain evidence="1">JCM 4059</strain>
    </source>
</reference>
<proteinExistence type="predicted"/>
<comment type="caution">
    <text evidence="1">The sequence shown here is derived from an EMBL/GenBank/DDBJ whole genome shotgun (WGS) entry which is preliminary data.</text>
</comment>
<name>A0A919AZ58_9ACTN</name>
<dbReference type="EMBL" id="BNBD01000002">
    <property type="protein sequence ID" value="GHF33619.1"/>
    <property type="molecule type" value="Genomic_DNA"/>
</dbReference>
<protein>
    <submittedName>
        <fullName evidence="1">Uncharacterized protein</fullName>
    </submittedName>
</protein>
<dbReference type="AlphaFoldDB" id="A0A919AZ58"/>
<sequence>MPVTDKEPVGLAADLDALTEVPAARKGPPCSVGAVLTSVDEETAATLRRILSTRTVSSTAIAEVLNQHGRSITAYTVARHRRRGEANGCRCTR</sequence>
<keyword evidence="2" id="KW-1185">Reference proteome</keyword>
<dbReference type="RefSeq" id="WP_229890661.1">
    <property type="nucleotide sequence ID" value="NZ_BNBD01000002.1"/>
</dbReference>
<reference evidence="1" key="2">
    <citation type="submission" date="2020-09" db="EMBL/GenBank/DDBJ databases">
        <authorList>
            <person name="Sun Q."/>
            <person name="Ohkuma M."/>
        </authorList>
    </citation>
    <scope>NUCLEOTIDE SEQUENCE</scope>
    <source>
        <strain evidence="1">JCM 4059</strain>
    </source>
</reference>